<feature type="region of interest" description="Disordered" evidence="1">
    <location>
        <begin position="411"/>
        <end position="434"/>
    </location>
</feature>
<sequence>MRNRVPPLVTLGQLPTSAITVTYSLETIHERKLGDFLRLSYLLNLADRSLTSVEFSLLNDIVPTALDTKYTTDLADGKTIGTNSIIRVLTSSLDWLAKYHAVIVCDEKIVRIPYENEVMIIQGDGSDGGNKSKLSIISCTKTQKYIQKGCQVFLALVTKKKTEDKIPPTRQVEFQIDLVPGAALVAQAPYRLALSKMQELSAQLQELSDKGFIRPSSSPWGASILFIKKKDGSFWMCIDYHELNKLTVKKRYPLPRIDDLFDQTTRIKCLLEDRLEPICHGLPRRQYRLGLGSPYWCRYGPFVMGLDGKTFEFTSEYYIPFALNRQLPAAVCEYSGFPRVEEMDLFSVVHLSKPKLVTEGVRPLRDGEEPLLESTAGRTMELVLEQPEVEGTDVLAPIPLRSVPGAYCGSPGRRNSVGSFRGDDVAGVTSRPKS</sequence>
<evidence type="ECO:0008006" key="4">
    <source>
        <dbReference type="Google" id="ProtNLM"/>
    </source>
</evidence>
<protein>
    <recommendedName>
        <fullName evidence="4">Reverse transcriptase domain-containing protein</fullName>
    </recommendedName>
</protein>
<gene>
    <name evidence="2" type="ORF">Tco_1055415</name>
</gene>
<dbReference type="Gene3D" id="3.10.10.10">
    <property type="entry name" value="HIV Type 1 Reverse Transcriptase, subunit A, domain 1"/>
    <property type="match status" value="1"/>
</dbReference>
<reference evidence="2" key="1">
    <citation type="journal article" date="2022" name="Int. J. Mol. Sci.">
        <title>Draft Genome of Tanacetum Coccineum: Genomic Comparison of Closely Related Tanacetum-Family Plants.</title>
        <authorList>
            <person name="Yamashiro T."/>
            <person name="Shiraishi A."/>
            <person name="Nakayama K."/>
            <person name="Satake H."/>
        </authorList>
    </citation>
    <scope>NUCLEOTIDE SEQUENCE</scope>
</reference>
<dbReference type="Proteomes" id="UP001151760">
    <property type="component" value="Unassembled WGS sequence"/>
</dbReference>
<dbReference type="InterPro" id="IPR032567">
    <property type="entry name" value="RTL1-rel"/>
</dbReference>
<dbReference type="EMBL" id="BQNB010019050">
    <property type="protein sequence ID" value="GJT81073.1"/>
    <property type="molecule type" value="Genomic_DNA"/>
</dbReference>
<evidence type="ECO:0000313" key="2">
    <source>
        <dbReference type="EMBL" id="GJT81073.1"/>
    </source>
</evidence>
<dbReference type="PANTHER" id="PTHR15503">
    <property type="entry name" value="LDOC1 RELATED"/>
    <property type="match status" value="1"/>
</dbReference>
<comment type="caution">
    <text evidence="2">The sequence shown here is derived from an EMBL/GenBank/DDBJ whole genome shotgun (WGS) entry which is preliminary data.</text>
</comment>
<accession>A0ABQ5GZK2</accession>
<proteinExistence type="predicted"/>
<dbReference type="InterPro" id="IPR043502">
    <property type="entry name" value="DNA/RNA_pol_sf"/>
</dbReference>
<reference evidence="2" key="2">
    <citation type="submission" date="2022-01" db="EMBL/GenBank/DDBJ databases">
        <authorList>
            <person name="Yamashiro T."/>
            <person name="Shiraishi A."/>
            <person name="Satake H."/>
            <person name="Nakayama K."/>
        </authorList>
    </citation>
    <scope>NUCLEOTIDE SEQUENCE</scope>
</reference>
<keyword evidence="3" id="KW-1185">Reference proteome</keyword>
<evidence type="ECO:0000256" key="1">
    <source>
        <dbReference type="SAM" id="MobiDB-lite"/>
    </source>
</evidence>
<evidence type="ECO:0000313" key="3">
    <source>
        <dbReference type="Proteomes" id="UP001151760"/>
    </source>
</evidence>
<name>A0ABQ5GZK2_9ASTR</name>
<dbReference type="SUPFAM" id="SSF56672">
    <property type="entry name" value="DNA/RNA polymerases"/>
    <property type="match status" value="1"/>
</dbReference>
<dbReference type="PANTHER" id="PTHR15503:SF45">
    <property type="entry name" value="RNA-DIRECTED DNA POLYMERASE HOMOLOG"/>
    <property type="match status" value="1"/>
</dbReference>
<organism evidence="2 3">
    <name type="scientific">Tanacetum coccineum</name>
    <dbReference type="NCBI Taxonomy" id="301880"/>
    <lineage>
        <taxon>Eukaryota</taxon>
        <taxon>Viridiplantae</taxon>
        <taxon>Streptophyta</taxon>
        <taxon>Embryophyta</taxon>
        <taxon>Tracheophyta</taxon>
        <taxon>Spermatophyta</taxon>
        <taxon>Magnoliopsida</taxon>
        <taxon>eudicotyledons</taxon>
        <taxon>Gunneridae</taxon>
        <taxon>Pentapetalae</taxon>
        <taxon>asterids</taxon>
        <taxon>campanulids</taxon>
        <taxon>Asterales</taxon>
        <taxon>Asteraceae</taxon>
        <taxon>Asteroideae</taxon>
        <taxon>Anthemideae</taxon>
        <taxon>Anthemidinae</taxon>
        <taxon>Tanacetum</taxon>
    </lineage>
</organism>